<keyword evidence="2" id="KW-1185">Reference proteome</keyword>
<dbReference type="AlphaFoldDB" id="A0LJC0"/>
<dbReference type="EMBL" id="CP000478">
    <property type="protein sequence ID" value="ABK17522.1"/>
    <property type="molecule type" value="Genomic_DNA"/>
</dbReference>
<dbReference type="RefSeq" id="WP_011698692.1">
    <property type="nucleotide sequence ID" value="NC_008554.1"/>
</dbReference>
<dbReference type="HOGENOM" id="CLU_1834177_0_0_7"/>
<protein>
    <recommendedName>
        <fullName evidence="3">3D domain protein</fullName>
    </recommendedName>
</protein>
<dbReference type="Proteomes" id="UP000001784">
    <property type="component" value="Chromosome"/>
</dbReference>
<organism evidence="1 2">
    <name type="scientific">Syntrophobacter fumaroxidans (strain DSM 10017 / MPOB)</name>
    <dbReference type="NCBI Taxonomy" id="335543"/>
    <lineage>
        <taxon>Bacteria</taxon>
        <taxon>Pseudomonadati</taxon>
        <taxon>Thermodesulfobacteriota</taxon>
        <taxon>Syntrophobacteria</taxon>
        <taxon>Syntrophobacterales</taxon>
        <taxon>Syntrophobacteraceae</taxon>
        <taxon>Syntrophobacter</taxon>
    </lineage>
</organism>
<proteinExistence type="predicted"/>
<reference evidence="1 2" key="1">
    <citation type="submission" date="2006-10" db="EMBL/GenBank/DDBJ databases">
        <title>Complete sequence of Syntrophobacter fumaroxidans MPOB.</title>
        <authorList>
            <consortium name="US DOE Joint Genome Institute"/>
            <person name="Copeland A."/>
            <person name="Lucas S."/>
            <person name="Lapidus A."/>
            <person name="Barry K."/>
            <person name="Detter J.C."/>
            <person name="Glavina del Rio T."/>
            <person name="Hammon N."/>
            <person name="Israni S."/>
            <person name="Pitluck S."/>
            <person name="Goltsman E.G."/>
            <person name="Martinez M."/>
            <person name="Schmutz J."/>
            <person name="Larimer F."/>
            <person name="Land M."/>
            <person name="Hauser L."/>
            <person name="Kyrpides N."/>
            <person name="Kim E."/>
            <person name="Boone D.R."/>
            <person name="Brockman F."/>
            <person name="Culley D."/>
            <person name="Ferry J."/>
            <person name="Gunsalus R."/>
            <person name="McInerney M.J."/>
            <person name="Morrison M."/>
            <person name="Plugge C."/>
            <person name="Rohlin L."/>
            <person name="Scholten J."/>
            <person name="Sieber J."/>
            <person name="Stams A.J.M."/>
            <person name="Worm P."/>
            <person name="Henstra A.M."/>
            <person name="Richardson P."/>
        </authorList>
    </citation>
    <scope>NUCLEOTIDE SEQUENCE [LARGE SCALE GENOMIC DNA]</scope>
    <source>
        <strain evidence="2">DSM 10017 / MPOB</strain>
    </source>
</reference>
<accession>A0LJC0</accession>
<evidence type="ECO:0000313" key="1">
    <source>
        <dbReference type="EMBL" id="ABK17522.1"/>
    </source>
</evidence>
<dbReference type="InParanoid" id="A0LJC0"/>
<sequence precursor="true">MLKIVKMMSLYFLAATLCEQTAASLPQNMLVTDAAIHHVMVSAYANSPKCTGSRGGIMSSAVKIRPEHYGKVVALSQDIARQYRFGDRFNLWVKGRVHDVAFQDRMPGRHRGKVDLLLPSVQSCRQFGRNPGILVPRDKA</sequence>
<evidence type="ECO:0000313" key="2">
    <source>
        <dbReference type="Proteomes" id="UP000001784"/>
    </source>
</evidence>
<gene>
    <name evidence="1" type="ordered locus">Sfum_1837</name>
</gene>
<dbReference type="KEGG" id="sfu:Sfum_1837"/>
<evidence type="ECO:0008006" key="3">
    <source>
        <dbReference type="Google" id="ProtNLM"/>
    </source>
</evidence>
<name>A0LJC0_SYNFM</name>